<keyword evidence="2 5" id="KW-0812">Transmembrane</keyword>
<dbReference type="Pfam" id="PF00916">
    <property type="entry name" value="Sulfate_transp"/>
    <property type="match status" value="1"/>
</dbReference>
<feature type="transmembrane region" description="Helical" evidence="5">
    <location>
        <begin position="52"/>
        <end position="75"/>
    </location>
</feature>
<feature type="transmembrane region" description="Helical" evidence="5">
    <location>
        <begin position="140"/>
        <end position="165"/>
    </location>
</feature>
<evidence type="ECO:0000256" key="3">
    <source>
        <dbReference type="ARBA" id="ARBA00022989"/>
    </source>
</evidence>
<organism evidence="7 8">
    <name type="scientific">Candidatus Accumulibacter meliphilus</name>
    <dbReference type="NCBI Taxonomy" id="2211374"/>
    <lineage>
        <taxon>Bacteria</taxon>
        <taxon>Pseudomonadati</taxon>
        <taxon>Pseudomonadota</taxon>
        <taxon>Betaproteobacteria</taxon>
        <taxon>Candidatus Accumulibacter</taxon>
    </lineage>
</organism>
<dbReference type="InterPro" id="IPR001902">
    <property type="entry name" value="SLC26A/SulP_fam"/>
</dbReference>
<evidence type="ECO:0000256" key="5">
    <source>
        <dbReference type="SAM" id="Phobius"/>
    </source>
</evidence>
<comment type="subcellular location">
    <subcellularLocation>
        <location evidence="1">Membrane</location>
        <topology evidence="1">Multi-pass membrane protein</topology>
    </subcellularLocation>
</comment>
<keyword evidence="3 5" id="KW-1133">Transmembrane helix</keyword>
<feature type="domain" description="STAS" evidence="6">
    <location>
        <begin position="446"/>
        <end position="562"/>
    </location>
</feature>
<protein>
    <submittedName>
        <fullName evidence="7">SulP family inorganic anion transporter</fullName>
    </submittedName>
</protein>
<keyword evidence="4 5" id="KW-0472">Membrane</keyword>
<evidence type="ECO:0000259" key="6">
    <source>
        <dbReference type="PROSITE" id="PS50801"/>
    </source>
</evidence>
<dbReference type="EMBL" id="QPGA01000031">
    <property type="protein sequence ID" value="RDE49846.1"/>
    <property type="molecule type" value="Genomic_DNA"/>
</dbReference>
<dbReference type="InterPro" id="IPR002645">
    <property type="entry name" value="STAS_dom"/>
</dbReference>
<dbReference type="InterPro" id="IPR036513">
    <property type="entry name" value="STAS_dom_sf"/>
</dbReference>
<proteinExistence type="predicted"/>
<reference evidence="7 8" key="1">
    <citation type="submission" date="2018-05" db="EMBL/GenBank/DDBJ databases">
        <title>Integrated omic analyses show evidence that a Ca. Accumulibacter phosphatis strain performs denitrification under micro-aerobic conditions.</title>
        <authorList>
            <person name="Camejo P.Y."/>
            <person name="Katherine M.D."/>
            <person name="Daniel N.R."/>
        </authorList>
    </citation>
    <scope>NUCLEOTIDE SEQUENCE [LARGE SCALE GENOMIC DNA]</scope>
    <source>
        <strain evidence="7">UW-LDO-IC</strain>
    </source>
</reference>
<feature type="transmembrane region" description="Helical" evidence="5">
    <location>
        <begin position="214"/>
        <end position="233"/>
    </location>
</feature>
<sequence>MTQASEGKGKGFSLPILQGILPIDRAGVGRDIIAGFTLAALSIPGTMGYTKIIGTPVITGLYTILIPMCLFAIFGSSRHLSVNADSATAAVVAAGLAGMAVRGSNEWLALCSLIALMAGAFMFLARVMRLGFLADFLSRTVLTGFLTGVGVQVSLLEISGLLGLHSTGNNPLTEILHDVRSIGETNPYAVAVSVAVLVVILGGRKISQKIPGGLIAVLAAIAASWALNLGAHLETLGAVPSGLPTLGLPQLDWSWSLIWKLVPLSLACFVVILAQSAATSRAYAARFDDRFDENVDMVGLGMANLGAGLSGTFIVNGSPTNTEMVASGGGRSQVSQLTTSVIVLLVLLFLTGPLAYLPTAVLSAIVFLVAMKMIDIQGMRRIYIEARAEFWVALLTAATVVVVGVEQGIVLAMVLSLLDHVRRGYRGSNTVIAADKRRKGWQMVPLNPPQQIAPGLLVYCFSHSLYYANCAQFSEEVLRLAKTRTPAPLDCLCVEAAAIGDVDFSAAAMLRSVFTQLREQGIRLVFTNVSPALHAQFERHGLTELLGANAIYGSVHAVIADHEEKVAAVATTAVVESDESDDGART</sequence>
<dbReference type="GO" id="GO:0016020">
    <property type="term" value="C:membrane"/>
    <property type="evidence" value="ECO:0007669"/>
    <property type="project" value="UniProtKB-SubCell"/>
</dbReference>
<dbReference type="PANTHER" id="PTHR11814">
    <property type="entry name" value="SULFATE TRANSPORTER"/>
    <property type="match status" value="1"/>
</dbReference>
<feature type="transmembrane region" description="Helical" evidence="5">
    <location>
        <begin position="185"/>
        <end position="202"/>
    </location>
</feature>
<feature type="transmembrane region" description="Helical" evidence="5">
    <location>
        <begin position="390"/>
        <end position="418"/>
    </location>
</feature>
<dbReference type="InterPro" id="IPR011547">
    <property type="entry name" value="SLC26A/SulP_dom"/>
</dbReference>
<feature type="transmembrane region" description="Helical" evidence="5">
    <location>
        <begin position="253"/>
        <end position="274"/>
    </location>
</feature>
<dbReference type="AlphaFoldDB" id="A0A369XLR7"/>
<evidence type="ECO:0000256" key="1">
    <source>
        <dbReference type="ARBA" id="ARBA00004141"/>
    </source>
</evidence>
<dbReference type="SUPFAM" id="SSF52091">
    <property type="entry name" value="SpoIIaa-like"/>
    <property type="match status" value="1"/>
</dbReference>
<comment type="caution">
    <text evidence="7">The sequence shown here is derived from an EMBL/GenBank/DDBJ whole genome shotgun (WGS) entry which is preliminary data.</text>
</comment>
<dbReference type="CDD" id="cd07042">
    <property type="entry name" value="STAS_SulP_like_sulfate_transporter"/>
    <property type="match status" value="1"/>
</dbReference>
<dbReference type="Gene3D" id="3.30.750.24">
    <property type="entry name" value="STAS domain"/>
    <property type="match status" value="1"/>
</dbReference>
<feature type="transmembrane region" description="Helical" evidence="5">
    <location>
        <begin position="295"/>
        <end position="315"/>
    </location>
</feature>
<feature type="transmembrane region" description="Helical" evidence="5">
    <location>
        <begin position="341"/>
        <end position="369"/>
    </location>
</feature>
<evidence type="ECO:0000313" key="7">
    <source>
        <dbReference type="EMBL" id="RDE49846.1"/>
    </source>
</evidence>
<feature type="transmembrane region" description="Helical" evidence="5">
    <location>
        <begin position="107"/>
        <end position="128"/>
    </location>
</feature>
<evidence type="ECO:0000313" key="8">
    <source>
        <dbReference type="Proteomes" id="UP000253831"/>
    </source>
</evidence>
<gene>
    <name evidence="7" type="ORF">DVS81_14510</name>
</gene>
<dbReference type="PROSITE" id="PS50801">
    <property type="entry name" value="STAS"/>
    <property type="match status" value="1"/>
</dbReference>
<dbReference type="Pfam" id="PF01740">
    <property type="entry name" value="STAS"/>
    <property type="match status" value="1"/>
</dbReference>
<dbReference type="GO" id="GO:0055085">
    <property type="term" value="P:transmembrane transport"/>
    <property type="evidence" value="ECO:0007669"/>
    <property type="project" value="InterPro"/>
</dbReference>
<evidence type="ECO:0000256" key="2">
    <source>
        <dbReference type="ARBA" id="ARBA00022692"/>
    </source>
</evidence>
<name>A0A369XLR7_9PROT</name>
<evidence type="ECO:0000256" key="4">
    <source>
        <dbReference type="ARBA" id="ARBA00023136"/>
    </source>
</evidence>
<dbReference type="Proteomes" id="UP000253831">
    <property type="component" value="Unassembled WGS sequence"/>
</dbReference>
<feature type="transmembrane region" description="Helical" evidence="5">
    <location>
        <begin position="82"/>
        <end position="101"/>
    </location>
</feature>
<accession>A0A369XLR7</accession>